<dbReference type="SUPFAM" id="SSF48403">
    <property type="entry name" value="Ankyrin repeat"/>
    <property type="match status" value="1"/>
</dbReference>
<keyword evidence="3" id="KW-1185">Reference proteome</keyword>
<dbReference type="InterPro" id="IPR042479">
    <property type="entry name" value="Slf1"/>
</dbReference>
<reference evidence="2 3" key="1">
    <citation type="journal article" date="2013" name="Nature">
        <title>Insights into bilaterian evolution from three spiralian genomes.</title>
        <authorList>
            <person name="Simakov O."/>
            <person name="Marletaz F."/>
            <person name="Cho S.J."/>
            <person name="Edsinger-Gonzales E."/>
            <person name="Havlak P."/>
            <person name="Hellsten U."/>
            <person name="Kuo D.H."/>
            <person name="Larsson T."/>
            <person name="Lv J."/>
            <person name="Arendt D."/>
            <person name="Savage R."/>
            <person name="Osoegawa K."/>
            <person name="de Jong P."/>
            <person name="Grimwood J."/>
            <person name="Chapman J.A."/>
            <person name="Shapiro H."/>
            <person name="Aerts A."/>
            <person name="Otillar R.P."/>
            <person name="Terry A.Y."/>
            <person name="Boore J.L."/>
            <person name="Grigoriev I.V."/>
            <person name="Lindberg D.R."/>
            <person name="Seaver E.C."/>
            <person name="Weisblat D.A."/>
            <person name="Putnam N.H."/>
            <person name="Rokhsar D.S."/>
        </authorList>
    </citation>
    <scope>NUCLEOTIDE SEQUENCE [LARGE SCALE GENOMIC DNA]</scope>
</reference>
<feature type="repeat" description="ANK" evidence="1">
    <location>
        <begin position="34"/>
        <end position="56"/>
    </location>
</feature>
<dbReference type="EMBL" id="KB202752">
    <property type="protein sequence ID" value="ESO88148.1"/>
    <property type="molecule type" value="Genomic_DNA"/>
</dbReference>
<feature type="non-terminal residue" evidence="2">
    <location>
        <position position="1"/>
    </location>
</feature>
<dbReference type="Pfam" id="PF12796">
    <property type="entry name" value="Ank_2"/>
    <property type="match status" value="1"/>
</dbReference>
<keyword evidence="1" id="KW-0040">ANK repeat</keyword>
<accession>V3ZAX8</accession>
<dbReference type="HOGENOM" id="CLU_000134_45_8_1"/>
<dbReference type="PROSITE" id="PS50088">
    <property type="entry name" value="ANK_REPEAT"/>
    <property type="match status" value="3"/>
</dbReference>
<evidence type="ECO:0000256" key="1">
    <source>
        <dbReference type="PROSITE-ProRule" id="PRU00023"/>
    </source>
</evidence>
<dbReference type="CTD" id="20232604"/>
<dbReference type="Pfam" id="PF00023">
    <property type="entry name" value="Ank"/>
    <property type="match status" value="1"/>
</dbReference>
<feature type="repeat" description="ANK" evidence="1">
    <location>
        <begin position="1"/>
        <end position="33"/>
    </location>
</feature>
<dbReference type="Proteomes" id="UP000030746">
    <property type="component" value="Unassembled WGS sequence"/>
</dbReference>
<dbReference type="OMA" id="PICGTTP"/>
<dbReference type="AlphaFoldDB" id="V3ZAX8"/>
<dbReference type="OrthoDB" id="273147at2759"/>
<dbReference type="SMART" id="SM00248">
    <property type="entry name" value="ANK"/>
    <property type="match status" value="3"/>
</dbReference>
<evidence type="ECO:0000313" key="3">
    <source>
        <dbReference type="Proteomes" id="UP000030746"/>
    </source>
</evidence>
<name>V3ZAX8_LOTGI</name>
<sequence length="126" mass="14206">GETPLHIACIKNDVRRVKQLLTVPGINVNAVDNYGWSPLHEACNHGHIECVELLLKYCPAKTVDSYFNGITPLHDAVMTGWTDICQLLLKYGGRYCLSMSYIVLCIMRTDSNDLQDFNIHLAFCSF</sequence>
<protein>
    <submittedName>
        <fullName evidence="2">Uncharacterized protein</fullName>
    </submittedName>
</protein>
<dbReference type="RefSeq" id="XP_009061175.1">
    <property type="nucleotide sequence ID" value="XM_009062927.1"/>
</dbReference>
<dbReference type="Gene3D" id="1.25.40.20">
    <property type="entry name" value="Ankyrin repeat-containing domain"/>
    <property type="match status" value="1"/>
</dbReference>
<dbReference type="GO" id="GO:0006974">
    <property type="term" value="P:DNA damage response"/>
    <property type="evidence" value="ECO:0007669"/>
    <property type="project" value="TreeGrafter"/>
</dbReference>
<dbReference type="GeneID" id="20232604"/>
<dbReference type="STRING" id="225164.V3ZAX8"/>
<dbReference type="GO" id="GO:0035861">
    <property type="term" value="C:site of double-strand break"/>
    <property type="evidence" value="ECO:0007669"/>
    <property type="project" value="TreeGrafter"/>
</dbReference>
<dbReference type="KEGG" id="lgi:LOTGIDRAFT_126524"/>
<dbReference type="GO" id="GO:2000781">
    <property type="term" value="P:positive regulation of double-strand break repair"/>
    <property type="evidence" value="ECO:0007669"/>
    <property type="project" value="InterPro"/>
</dbReference>
<evidence type="ECO:0000313" key="2">
    <source>
        <dbReference type="EMBL" id="ESO88148.1"/>
    </source>
</evidence>
<dbReference type="InterPro" id="IPR002110">
    <property type="entry name" value="Ankyrin_rpt"/>
</dbReference>
<gene>
    <name evidence="2" type="ORF">LOTGIDRAFT_126524</name>
</gene>
<dbReference type="InterPro" id="IPR036770">
    <property type="entry name" value="Ankyrin_rpt-contain_sf"/>
</dbReference>
<dbReference type="GO" id="GO:0005634">
    <property type="term" value="C:nucleus"/>
    <property type="evidence" value="ECO:0007669"/>
    <property type="project" value="TreeGrafter"/>
</dbReference>
<dbReference type="PANTHER" id="PTHR46677:SF1">
    <property type="entry name" value="SMC5-SMC6 COMPLEX LOCALIZATION FACTOR PROTEIN 1"/>
    <property type="match status" value="1"/>
</dbReference>
<proteinExistence type="predicted"/>
<feature type="repeat" description="ANK" evidence="1">
    <location>
        <begin position="68"/>
        <end position="92"/>
    </location>
</feature>
<dbReference type="PANTHER" id="PTHR46677">
    <property type="entry name" value="SMC5-SMC6 COMPLEX LOCALIZATION FACTOR PROTEIN 1"/>
    <property type="match status" value="1"/>
</dbReference>
<organism evidence="2 3">
    <name type="scientific">Lottia gigantea</name>
    <name type="common">Giant owl limpet</name>
    <dbReference type="NCBI Taxonomy" id="225164"/>
    <lineage>
        <taxon>Eukaryota</taxon>
        <taxon>Metazoa</taxon>
        <taxon>Spiralia</taxon>
        <taxon>Lophotrochozoa</taxon>
        <taxon>Mollusca</taxon>
        <taxon>Gastropoda</taxon>
        <taxon>Patellogastropoda</taxon>
        <taxon>Lottioidea</taxon>
        <taxon>Lottiidae</taxon>
        <taxon>Lottia</taxon>
    </lineage>
</organism>
<dbReference type="PROSITE" id="PS50297">
    <property type="entry name" value="ANK_REP_REGION"/>
    <property type="match status" value="3"/>
</dbReference>
<dbReference type="GO" id="GO:1990166">
    <property type="term" value="P:protein localization to site of double-strand break"/>
    <property type="evidence" value="ECO:0007669"/>
    <property type="project" value="TreeGrafter"/>
</dbReference>